<organism evidence="2 3">
    <name type="scientific">Entomortierella chlamydospora</name>
    <dbReference type="NCBI Taxonomy" id="101097"/>
    <lineage>
        <taxon>Eukaryota</taxon>
        <taxon>Fungi</taxon>
        <taxon>Fungi incertae sedis</taxon>
        <taxon>Mucoromycota</taxon>
        <taxon>Mortierellomycotina</taxon>
        <taxon>Mortierellomycetes</taxon>
        <taxon>Mortierellales</taxon>
        <taxon>Mortierellaceae</taxon>
        <taxon>Entomortierella</taxon>
    </lineage>
</organism>
<reference evidence="2" key="1">
    <citation type="journal article" date="2020" name="Fungal Divers.">
        <title>Resolving the Mortierellaceae phylogeny through synthesis of multi-gene phylogenetics and phylogenomics.</title>
        <authorList>
            <person name="Vandepol N."/>
            <person name="Liber J."/>
            <person name="Desiro A."/>
            <person name="Na H."/>
            <person name="Kennedy M."/>
            <person name="Barry K."/>
            <person name="Grigoriev I.V."/>
            <person name="Miller A.N."/>
            <person name="O'Donnell K."/>
            <person name="Stajich J.E."/>
            <person name="Bonito G."/>
        </authorList>
    </citation>
    <scope>NUCLEOTIDE SEQUENCE</scope>
    <source>
        <strain evidence="2">NRRL 2769</strain>
    </source>
</reference>
<proteinExistence type="predicted"/>
<keyword evidence="3" id="KW-1185">Reference proteome</keyword>
<dbReference type="Proteomes" id="UP000703661">
    <property type="component" value="Unassembled WGS sequence"/>
</dbReference>
<comment type="caution">
    <text evidence="2">The sequence shown here is derived from an EMBL/GenBank/DDBJ whole genome shotgun (WGS) entry which is preliminary data.</text>
</comment>
<dbReference type="AlphaFoldDB" id="A0A9P6N0T4"/>
<dbReference type="EMBL" id="JAAAID010000200">
    <property type="protein sequence ID" value="KAG0020724.1"/>
    <property type="molecule type" value="Genomic_DNA"/>
</dbReference>
<protein>
    <submittedName>
        <fullName evidence="2">Uncharacterized protein</fullName>
    </submittedName>
</protein>
<evidence type="ECO:0000313" key="3">
    <source>
        <dbReference type="Proteomes" id="UP000703661"/>
    </source>
</evidence>
<name>A0A9P6N0T4_9FUNG</name>
<sequence>MSQSMSTSPTLVPTATTSLLPIVDTTPALEGLHHRSFRINRRAIGGSRGGGSIGGSHGGIGSRPPSIHPEEPAPIIPYTGTSNPGRVYGGSSGTGGMSKNAATATKAQKKFSLFFIVLTILPTIINSL</sequence>
<feature type="region of interest" description="Disordered" evidence="1">
    <location>
        <begin position="42"/>
        <end position="99"/>
    </location>
</feature>
<feature type="compositionally biased region" description="Gly residues" evidence="1">
    <location>
        <begin position="46"/>
        <end position="61"/>
    </location>
</feature>
<accession>A0A9P6N0T4</accession>
<evidence type="ECO:0000256" key="1">
    <source>
        <dbReference type="SAM" id="MobiDB-lite"/>
    </source>
</evidence>
<evidence type="ECO:0000313" key="2">
    <source>
        <dbReference type="EMBL" id="KAG0020724.1"/>
    </source>
</evidence>
<gene>
    <name evidence="2" type="ORF">BGZ80_003734</name>
</gene>
<dbReference type="OrthoDB" id="10456045at2759"/>
<feature type="compositionally biased region" description="Gly residues" evidence="1">
    <location>
        <begin position="87"/>
        <end position="96"/>
    </location>
</feature>